<dbReference type="InParanoid" id="Q23BT4"/>
<keyword evidence="3" id="KW-1185">Reference proteome</keyword>
<gene>
    <name evidence="2" type="ORF">TTHERM_00227480</name>
</gene>
<sequence>MIHQQSFNQTSNQFIISPKTFNLALGLIGSDLKYIVDKSILELEGYLYIQSIVVDSQTGIQSMQTQQVPFQLEVCTNDNMQNEQLQQQFQQYTSNGFYFCLPQNMQFQVEGEYGASVYSSIVLNLKKCNGSSCKSEQIIDQALQQLKVEVFFSDVVISPLNKDSPLQFYVNNFSWEASETLPKKVYLELIQNRIQTDIGFLVENLVIEEYPSLSQARETVTTQQNGLLSSLVLQFQGNKQNNYQRSYQSVIQIISELGGFSQFLTLIGFLMVNYYSSLKLNCDLINSVFQLKEIKQNSQANSINQNQLKGKSANVYTKRMSLFQQQRQKQYQQNSRKSLNMNINDLPTQSVNTDSFVKENIKDKQSEQSINQIELFQNKRLVSIKDQSQLKSKQSEIKTSDERNRSESNFTQLKRILGSIKGLATQNSLFKSKENDLTNSTIHSKENKKSKNDEQSSSEINKFKKLNQKLDVTILLSKIFEIEKLKAILLDDDQLNLFQYLPKPQICYSFNQKEEIQFHNNNNFVFDINSRNNDNNENSDKLQKAIKSYQKITSKADLFKIDHRIIKNLDPSYKKIFQNATSQQKIENATQQLQSYENNRPARIQPEKFSEAIKEVEECQEYFVTNDFEENKIEENFKNYKSLSIQKPSPNLTIIQNNDCINQITFQDINTSYIISQTNN</sequence>
<name>Q23BT4_TETTS</name>
<proteinExistence type="predicted"/>
<dbReference type="GO" id="GO:0005634">
    <property type="term" value="C:nucleus"/>
    <property type="evidence" value="ECO:0007669"/>
    <property type="project" value="TreeGrafter"/>
</dbReference>
<dbReference type="Proteomes" id="UP000009168">
    <property type="component" value="Unassembled WGS sequence"/>
</dbReference>
<dbReference type="RefSeq" id="XP_001014279.2">
    <property type="nucleotide sequence ID" value="XM_001014279.2"/>
</dbReference>
<feature type="compositionally biased region" description="Basic and acidic residues" evidence="1">
    <location>
        <begin position="443"/>
        <end position="454"/>
    </location>
</feature>
<reference evidence="3" key="1">
    <citation type="journal article" date="2006" name="PLoS Biol.">
        <title>Macronuclear genome sequence of the ciliate Tetrahymena thermophila, a model eukaryote.</title>
        <authorList>
            <person name="Eisen J.A."/>
            <person name="Coyne R.S."/>
            <person name="Wu M."/>
            <person name="Wu D."/>
            <person name="Thiagarajan M."/>
            <person name="Wortman J.R."/>
            <person name="Badger J.H."/>
            <person name="Ren Q."/>
            <person name="Amedeo P."/>
            <person name="Jones K.M."/>
            <person name="Tallon L.J."/>
            <person name="Delcher A.L."/>
            <person name="Salzberg S.L."/>
            <person name="Silva J.C."/>
            <person name="Haas B.J."/>
            <person name="Majoros W.H."/>
            <person name="Farzad M."/>
            <person name="Carlton J.M."/>
            <person name="Smith R.K. Jr."/>
            <person name="Garg J."/>
            <person name="Pearlman R.E."/>
            <person name="Karrer K.M."/>
            <person name="Sun L."/>
            <person name="Manning G."/>
            <person name="Elde N.C."/>
            <person name="Turkewitz A.P."/>
            <person name="Asai D.J."/>
            <person name="Wilkes D.E."/>
            <person name="Wang Y."/>
            <person name="Cai H."/>
            <person name="Collins K."/>
            <person name="Stewart B.A."/>
            <person name="Lee S.R."/>
            <person name="Wilamowska K."/>
            <person name="Weinberg Z."/>
            <person name="Ruzzo W.L."/>
            <person name="Wloga D."/>
            <person name="Gaertig J."/>
            <person name="Frankel J."/>
            <person name="Tsao C.-C."/>
            <person name="Gorovsky M.A."/>
            <person name="Keeling P.J."/>
            <person name="Waller R.F."/>
            <person name="Patron N.J."/>
            <person name="Cherry J.M."/>
            <person name="Stover N.A."/>
            <person name="Krieger C.J."/>
            <person name="del Toro C."/>
            <person name="Ryder H.F."/>
            <person name="Williamson S.C."/>
            <person name="Barbeau R.A."/>
            <person name="Hamilton E.P."/>
            <person name="Orias E."/>
        </authorList>
    </citation>
    <scope>NUCLEOTIDE SEQUENCE [LARGE SCALE GENOMIC DNA]</scope>
    <source>
        <strain evidence="3">SB210</strain>
    </source>
</reference>
<dbReference type="EMBL" id="GG662718">
    <property type="protein sequence ID" value="EAR94034.2"/>
    <property type="molecule type" value="Genomic_DNA"/>
</dbReference>
<organism evidence="2 3">
    <name type="scientific">Tetrahymena thermophila (strain SB210)</name>
    <dbReference type="NCBI Taxonomy" id="312017"/>
    <lineage>
        <taxon>Eukaryota</taxon>
        <taxon>Sar</taxon>
        <taxon>Alveolata</taxon>
        <taxon>Ciliophora</taxon>
        <taxon>Intramacronucleata</taxon>
        <taxon>Oligohymenophorea</taxon>
        <taxon>Hymenostomatida</taxon>
        <taxon>Tetrahymenina</taxon>
        <taxon>Tetrahymenidae</taxon>
        <taxon>Tetrahymena</taxon>
    </lineage>
</organism>
<evidence type="ECO:0000313" key="2">
    <source>
        <dbReference type="EMBL" id="EAR94034.2"/>
    </source>
</evidence>
<evidence type="ECO:0000313" key="3">
    <source>
        <dbReference type="Proteomes" id="UP000009168"/>
    </source>
</evidence>
<protein>
    <submittedName>
        <fullName evidence="2">Uncharacterized protein</fullName>
    </submittedName>
</protein>
<dbReference type="AlphaFoldDB" id="Q23BT4"/>
<dbReference type="PANTHER" id="PTHR31398">
    <property type="entry name" value="MEIOTIC NUCLEAR DIVISION PROTEIN 1 HOMOLOG"/>
    <property type="match status" value="1"/>
</dbReference>
<dbReference type="GO" id="GO:0007131">
    <property type="term" value="P:reciprocal meiotic recombination"/>
    <property type="evidence" value="ECO:0007669"/>
    <property type="project" value="TreeGrafter"/>
</dbReference>
<accession>Q23BT4</accession>
<dbReference type="PANTHER" id="PTHR31398:SF0">
    <property type="entry name" value="MEIOTIC NUCLEAR DIVISION PROTEIN 1 HOMOLOG"/>
    <property type="match status" value="1"/>
</dbReference>
<feature type="region of interest" description="Disordered" evidence="1">
    <location>
        <begin position="435"/>
        <end position="458"/>
    </location>
</feature>
<dbReference type="GeneID" id="7831618"/>
<dbReference type="HOGENOM" id="CLU_009697_0_1_1"/>
<dbReference type="KEGG" id="tet:TTHERM_00227480"/>
<evidence type="ECO:0000256" key="1">
    <source>
        <dbReference type="SAM" id="MobiDB-lite"/>
    </source>
</evidence>